<evidence type="ECO:0000259" key="2">
    <source>
        <dbReference type="Pfam" id="PF00248"/>
    </source>
</evidence>
<dbReference type="AlphaFoldDB" id="A0AAD4Q7S2"/>
<evidence type="ECO:0000313" key="3">
    <source>
        <dbReference type="EMBL" id="KAH8978180.1"/>
    </source>
</evidence>
<dbReference type="InterPro" id="IPR036812">
    <property type="entry name" value="NAD(P)_OxRdtase_dom_sf"/>
</dbReference>
<feature type="domain" description="NADP-dependent oxidoreductase" evidence="2">
    <location>
        <begin position="46"/>
        <end position="337"/>
    </location>
</feature>
<dbReference type="PANTHER" id="PTHR43625:SF78">
    <property type="entry name" value="PYRIDOXAL REDUCTASE-RELATED"/>
    <property type="match status" value="1"/>
</dbReference>
<dbReference type="Gene3D" id="3.20.20.100">
    <property type="entry name" value="NADP-dependent oxidoreductase domain"/>
    <property type="match status" value="1"/>
</dbReference>
<dbReference type="Pfam" id="PF00248">
    <property type="entry name" value="Aldo_ket_red"/>
    <property type="match status" value="1"/>
</dbReference>
<evidence type="ECO:0000313" key="4">
    <source>
        <dbReference type="Proteomes" id="UP001201163"/>
    </source>
</evidence>
<reference evidence="3" key="1">
    <citation type="submission" date="2022-01" db="EMBL/GenBank/DDBJ databases">
        <title>Comparative genomics reveals a dynamic genome evolution in the ectomycorrhizal milk-cap (Lactarius) mushrooms.</title>
        <authorList>
            <consortium name="DOE Joint Genome Institute"/>
            <person name="Lebreton A."/>
            <person name="Tang N."/>
            <person name="Kuo A."/>
            <person name="LaButti K."/>
            <person name="Drula E."/>
            <person name="Barry K."/>
            <person name="Clum A."/>
            <person name="Lipzen A."/>
            <person name="Mousain D."/>
            <person name="Ng V."/>
            <person name="Wang R."/>
            <person name="Wang X."/>
            <person name="Dai Y."/>
            <person name="Henrissat B."/>
            <person name="Grigoriev I.V."/>
            <person name="Guerin-Laguette A."/>
            <person name="Yu F."/>
            <person name="Martin F.M."/>
        </authorList>
    </citation>
    <scope>NUCLEOTIDE SEQUENCE</scope>
    <source>
        <strain evidence="3">QP</strain>
    </source>
</reference>
<evidence type="ECO:0000256" key="1">
    <source>
        <dbReference type="ARBA" id="ARBA00023002"/>
    </source>
</evidence>
<accession>A0AAD4Q7S2</accession>
<protein>
    <submittedName>
        <fullName evidence="3">Aldo/keto reductase</fullName>
    </submittedName>
</protein>
<name>A0AAD4Q7S2_9AGAM</name>
<dbReference type="GO" id="GO:0005737">
    <property type="term" value="C:cytoplasm"/>
    <property type="evidence" value="ECO:0007669"/>
    <property type="project" value="TreeGrafter"/>
</dbReference>
<organism evidence="3 4">
    <name type="scientific">Lactarius akahatsu</name>
    <dbReference type="NCBI Taxonomy" id="416441"/>
    <lineage>
        <taxon>Eukaryota</taxon>
        <taxon>Fungi</taxon>
        <taxon>Dikarya</taxon>
        <taxon>Basidiomycota</taxon>
        <taxon>Agaricomycotina</taxon>
        <taxon>Agaricomycetes</taxon>
        <taxon>Russulales</taxon>
        <taxon>Russulaceae</taxon>
        <taxon>Lactarius</taxon>
    </lineage>
</organism>
<dbReference type="GO" id="GO:0016491">
    <property type="term" value="F:oxidoreductase activity"/>
    <property type="evidence" value="ECO:0007669"/>
    <property type="project" value="UniProtKB-KW"/>
</dbReference>
<dbReference type="PANTHER" id="PTHR43625">
    <property type="entry name" value="AFLATOXIN B1 ALDEHYDE REDUCTASE"/>
    <property type="match status" value="1"/>
</dbReference>
<dbReference type="EMBL" id="JAKELL010000242">
    <property type="protein sequence ID" value="KAH8978180.1"/>
    <property type="molecule type" value="Genomic_DNA"/>
</dbReference>
<dbReference type="InterPro" id="IPR023210">
    <property type="entry name" value="NADP_OxRdtase_dom"/>
</dbReference>
<dbReference type="Proteomes" id="UP001201163">
    <property type="component" value="Unassembled WGS sequence"/>
</dbReference>
<dbReference type="SUPFAM" id="SSF51430">
    <property type="entry name" value="NAD(P)-linked oxidoreductase"/>
    <property type="match status" value="1"/>
</dbReference>
<proteinExistence type="predicted"/>
<sequence>MVSKTTKLGGAASDVVIGKTAHGLMMMTFVVVSRLIGGKLKLFARWKPTPVPDEDCFASIKAGIDALPPGAKMFLNSGEFYGQGETTANLELVARFFEKYPSYADKVFLSVKGGNKLHSLQPDGSPENLHRSVDYILEKLRGTKSLDLFECARYDPTYTLEDSLKVLQGLVQEGKFKYIGLSEVGAATVRRAHKAAPEVAAVEIEVSPWSYTQETKDVIATCAELGISVVAYSPLGRGFLTGQIKKPEDFEEGDFRRNLSRFQEENLKRNFAIVDALTEIAKRKGITSAQLSIAWVSARGPHVVPLPGSSNAKRTLENIAGGDVELSSEDLSEIDRVLSSHVVKGGRYVDAVPDEKLYLWG</sequence>
<gene>
    <name evidence="3" type="ORF">EDB92DRAFT_1821757</name>
</gene>
<keyword evidence="1" id="KW-0560">Oxidoreductase</keyword>
<keyword evidence="4" id="KW-1185">Reference proteome</keyword>
<comment type="caution">
    <text evidence="3">The sequence shown here is derived from an EMBL/GenBank/DDBJ whole genome shotgun (WGS) entry which is preliminary data.</text>
</comment>
<dbReference type="InterPro" id="IPR050791">
    <property type="entry name" value="Aldo-Keto_reductase"/>
</dbReference>
<dbReference type="CDD" id="cd19077">
    <property type="entry name" value="AKR_AKR8A1-2"/>
    <property type="match status" value="1"/>
</dbReference>